<keyword evidence="3" id="KW-1185">Reference proteome</keyword>
<accession>A0ABW1YW31</accession>
<proteinExistence type="predicted"/>
<sequence length="93" mass="10225">MSRPSLTPEGLRAARQALGLTQAQLATMLDTDAQSVRRMEMPQDASTARQPGPRAARLVAAYLDGHRPDDWPDTGRDQYCDECGRELRISAGQ</sequence>
<evidence type="ECO:0000313" key="3">
    <source>
        <dbReference type="Proteomes" id="UP001596403"/>
    </source>
</evidence>
<name>A0ABW1YW31_9RHOB</name>
<feature type="domain" description="HTH cro/C1-type" evidence="1">
    <location>
        <begin position="11"/>
        <end position="40"/>
    </location>
</feature>
<evidence type="ECO:0000313" key="2">
    <source>
        <dbReference type="EMBL" id="MFC6640845.1"/>
    </source>
</evidence>
<evidence type="ECO:0000259" key="1">
    <source>
        <dbReference type="PROSITE" id="PS50943"/>
    </source>
</evidence>
<dbReference type="CDD" id="cd00093">
    <property type="entry name" value="HTH_XRE"/>
    <property type="match status" value="1"/>
</dbReference>
<dbReference type="InterPro" id="IPR010982">
    <property type="entry name" value="Lambda_DNA-bd_dom_sf"/>
</dbReference>
<organism evidence="2 3">
    <name type="scientific">Sulfitobacter profundi</name>
    <dbReference type="NCBI Taxonomy" id="2679961"/>
    <lineage>
        <taxon>Bacteria</taxon>
        <taxon>Pseudomonadati</taxon>
        <taxon>Pseudomonadota</taxon>
        <taxon>Alphaproteobacteria</taxon>
        <taxon>Rhodobacterales</taxon>
        <taxon>Roseobacteraceae</taxon>
        <taxon>Sulfitobacter</taxon>
    </lineage>
</organism>
<gene>
    <name evidence="2" type="ORF">ACFQAU_02955</name>
</gene>
<dbReference type="Proteomes" id="UP001596403">
    <property type="component" value="Unassembled WGS sequence"/>
</dbReference>
<protein>
    <submittedName>
        <fullName evidence="2">Helix-turn-helix domain-containing protein</fullName>
    </submittedName>
</protein>
<dbReference type="EMBL" id="JBHSWA010000001">
    <property type="protein sequence ID" value="MFC6640845.1"/>
    <property type="molecule type" value="Genomic_DNA"/>
</dbReference>
<dbReference type="Gene3D" id="1.10.260.40">
    <property type="entry name" value="lambda repressor-like DNA-binding domains"/>
    <property type="match status" value="1"/>
</dbReference>
<dbReference type="InterPro" id="IPR001387">
    <property type="entry name" value="Cro/C1-type_HTH"/>
</dbReference>
<dbReference type="SUPFAM" id="SSF47413">
    <property type="entry name" value="lambda repressor-like DNA-binding domains"/>
    <property type="match status" value="1"/>
</dbReference>
<comment type="caution">
    <text evidence="2">The sequence shown here is derived from an EMBL/GenBank/DDBJ whole genome shotgun (WGS) entry which is preliminary data.</text>
</comment>
<dbReference type="PROSITE" id="PS50943">
    <property type="entry name" value="HTH_CROC1"/>
    <property type="match status" value="1"/>
</dbReference>
<reference evidence="3" key="1">
    <citation type="journal article" date="2019" name="Int. J. Syst. Evol. Microbiol.">
        <title>The Global Catalogue of Microorganisms (GCM) 10K type strain sequencing project: providing services to taxonomists for standard genome sequencing and annotation.</title>
        <authorList>
            <consortium name="The Broad Institute Genomics Platform"/>
            <consortium name="The Broad Institute Genome Sequencing Center for Infectious Disease"/>
            <person name="Wu L."/>
            <person name="Ma J."/>
        </authorList>
    </citation>
    <scope>NUCLEOTIDE SEQUENCE [LARGE SCALE GENOMIC DNA]</scope>
    <source>
        <strain evidence="3">NBRC 111368</strain>
    </source>
</reference>
<dbReference type="Pfam" id="PF01381">
    <property type="entry name" value="HTH_3"/>
    <property type="match status" value="1"/>
</dbReference>
<dbReference type="RefSeq" id="WP_132446821.1">
    <property type="nucleotide sequence ID" value="NZ_JBHSWA010000001.1"/>
</dbReference>